<keyword evidence="5" id="KW-0547">Nucleotide-binding</keyword>
<evidence type="ECO:0000256" key="8">
    <source>
        <dbReference type="ARBA" id="ARBA00022984"/>
    </source>
</evidence>
<dbReference type="GO" id="GO:0071555">
    <property type="term" value="P:cell wall organization"/>
    <property type="evidence" value="ECO:0007669"/>
    <property type="project" value="UniProtKB-KW"/>
</dbReference>
<evidence type="ECO:0000256" key="9">
    <source>
        <dbReference type="ARBA" id="ARBA00023316"/>
    </source>
</evidence>
<keyword evidence="9" id="KW-0961">Cell wall biogenesis/degradation</keyword>
<dbReference type="Gene3D" id="3.40.50.20">
    <property type="match status" value="1"/>
</dbReference>
<dbReference type="GO" id="GO:0005524">
    <property type="term" value="F:ATP binding"/>
    <property type="evidence" value="ECO:0007669"/>
    <property type="project" value="UniProtKB-KW"/>
</dbReference>
<dbReference type="Gene3D" id="3.30.470.20">
    <property type="entry name" value="ATP-grasp fold, B domain"/>
    <property type="match status" value="1"/>
</dbReference>
<evidence type="ECO:0000256" key="3">
    <source>
        <dbReference type="ARBA" id="ARBA00022490"/>
    </source>
</evidence>
<dbReference type="InterPro" id="IPR013815">
    <property type="entry name" value="ATP_grasp_subdomain_1"/>
</dbReference>
<evidence type="ECO:0000256" key="7">
    <source>
        <dbReference type="ARBA" id="ARBA00022960"/>
    </source>
</evidence>
<dbReference type="PIRSF" id="PIRSF039102">
    <property type="entry name" value="Ddl/VanB"/>
    <property type="match status" value="1"/>
</dbReference>
<evidence type="ECO:0000256" key="5">
    <source>
        <dbReference type="ARBA" id="ARBA00022741"/>
    </source>
</evidence>
<dbReference type="InterPro" id="IPR011095">
    <property type="entry name" value="Dala_Dala_lig_C"/>
</dbReference>
<organism evidence="11">
    <name type="scientific">hydrothermal vent metagenome</name>
    <dbReference type="NCBI Taxonomy" id="652676"/>
    <lineage>
        <taxon>unclassified sequences</taxon>
        <taxon>metagenomes</taxon>
        <taxon>ecological metagenomes</taxon>
    </lineage>
</organism>
<dbReference type="SUPFAM" id="SSF56059">
    <property type="entry name" value="Glutathione synthetase ATP-binding domain-like"/>
    <property type="match status" value="1"/>
</dbReference>
<dbReference type="AlphaFoldDB" id="A0A3B0THM2"/>
<comment type="similarity">
    <text evidence="2">Belongs to the D-alanine--D-alanine ligase family.</text>
</comment>
<gene>
    <name evidence="11" type="ORF">MNBD_ALPHA09-1433</name>
</gene>
<protein>
    <submittedName>
        <fullName evidence="11">D-alanine--D-alanine ligase</fullName>
        <ecNumber evidence="11">6.3.2.4</ecNumber>
    </submittedName>
</protein>
<dbReference type="PROSITE" id="PS00843">
    <property type="entry name" value="DALA_DALA_LIGASE_1"/>
    <property type="match status" value="1"/>
</dbReference>
<dbReference type="PANTHER" id="PTHR23132">
    <property type="entry name" value="D-ALANINE--D-ALANINE LIGASE"/>
    <property type="match status" value="1"/>
</dbReference>
<comment type="subcellular location">
    <subcellularLocation>
        <location evidence="1">Cytoplasm</location>
    </subcellularLocation>
</comment>
<keyword evidence="7" id="KW-0133">Cell shape</keyword>
<dbReference type="InterPro" id="IPR011127">
    <property type="entry name" value="Dala_Dala_lig_N"/>
</dbReference>
<evidence type="ECO:0000256" key="6">
    <source>
        <dbReference type="ARBA" id="ARBA00022840"/>
    </source>
</evidence>
<feature type="domain" description="ATP-grasp" evidence="10">
    <location>
        <begin position="103"/>
        <end position="302"/>
    </location>
</feature>
<dbReference type="NCBIfam" id="TIGR01205">
    <property type="entry name" value="D_ala_D_alaTIGR"/>
    <property type="match status" value="1"/>
</dbReference>
<dbReference type="Pfam" id="PF07478">
    <property type="entry name" value="Dala_Dala_lig_C"/>
    <property type="match status" value="1"/>
</dbReference>
<dbReference type="InterPro" id="IPR011761">
    <property type="entry name" value="ATP-grasp"/>
</dbReference>
<reference evidence="11" key="1">
    <citation type="submission" date="2018-06" db="EMBL/GenBank/DDBJ databases">
        <authorList>
            <person name="Zhirakovskaya E."/>
        </authorList>
    </citation>
    <scope>NUCLEOTIDE SEQUENCE</scope>
</reference>
<dbReference type="GO" id="GO:0005737">
    <property type="term" value="C:cytoplasm"/>
    <property type="evidence" value="ECO:0007669"/>
    <property type="project" value="UniProtKB-SubCell"/>
</dbReference>
<dbReference type="EC" id="6.3.2.4" evidence="11"/>
<evidence type="ECO:0000256" key="1">
    <source>
        <dbReference type="ARBA" id="ARBA00004496"/>
    </source>
</evidence>
<evidence type="ECO:0000313" key="11">
    <source>
        <dbReference type="EMBL" id="VAW15643.1"/>
    </source>
</evidence>
<keyword evidence="8" id="KW-0573">Peptidoglycan synthesis</keyword>
<dbReference type="InterPro" id="IPR016185">
    <property type="entry name" value="PreATP-grasp_dom_sf"/>
</dbReference>
<keyword evidence="6" id="KW-0067">ATP-binding</keyword>
<name>A0A3B0THM2_9ZZZZ</name>
<dbReference type="EMBL" id="UOEM01000086">
    <property type="protein sequence ID" value="VAW15643.1"/>
    <property type="molecule type" value="Genomic_DNA"/>
</dbReference>
<evidence type="ECO:0000259" key="10">
    <source>
        <dbReference type="PROSITE" id="PS50975"/>
    </source>
</evidence>
<dbReference type="GO" id="GO:0008716">
    <property type="term" value="F:D-alanine-D-alanine ligase activity"/>
    <property type="evidence" value="ECO:0007669"/>
    <property type="project" value="UniProtKB-EC"/>
</dbReference>
<keyword evidence="3" id="KW-0963">Cytoplasm</keyword>
<dbReference type="InterPro" id="IPR005905">
    <property type="entry name" value="D_ala_D_ala"/>
</dbReference>
<proteinExistence type="inferred from homology"/>
<sequence>MSSKPHVAVLYGGWSPEREVSLDTGTACAQALERCGYQVTGIDAARDVAEVLTQLSPDVVFNALHGVWGEDGCVQGILETLQIPYTHSGVLASALAMDKHLARTIFAANDIPVAEAVVVSRHEAARRHVIQPPYVIKPVRGGSSVGVHIVTEDDELPPQAVAADDWPFDDDVLVEAFVAGRELTCAVMGDAALGVIDIVPATGYYDYEAKYVIGGSKHITPAELKPNIYLRIQKVALRAHMALGCRGVSRADFRYDDTSGGTGELVCLEVNTQPGMTETSLVPELAAHAGLSFEELVRWMVEDASWRR</sequence>
<dbReference type="PROSITE" id="PS50975">
    <property type="entry name" value="ATP_GRASP"/>
    <property type="match status" value="1"/>
</dbReference>
<dbReference type="PANTHER" id="PTHR23132:SF23">
    <property type="entry name" value="D-ALANINE--D-ALANINE LIGASE B"/>
    <property type="match status" value="1"/>
</dbReference>
<dbReference type="HAMAP" id="MF_00047">
    <property type="entry name" value="Dala_Dala_lig"/>
    <property type="match status" value="1"/>
</dbReference>
<dbReference type="GO" id="GO:0046872">
    <property type="term" value="F:metal ion binding"/>
    <property type="evidence" value="ECO:0007669"/>
    <property type="project" value="InterPro"/>
</dbReference>
<dbReference type="InterPro" id="IPR000291">
    <property type="entry name" value="D-Ala_lig_Van_CS"/>
</dbReference>
<dbReference type="GO" id="GO:0008360">
    <property type="term" value="P:regulation of cell shape"/>
    <property type="evidence" value="ECO:0007669"/>
    <property type="project" value="UniProtKB-KW"/>
</dbReference>
<dbReference type="Gene3D" id="3.30.1490.20">
    <property type="entry name" value="ATP-grasp fold, A domain"/>
    <property type="match status" value="1"/>
</dbReference>
<evidence type="ECO:0000256" key="4">
    <source>
        <dbReference type="ARBA" id="ARBA00022598"/>
    </source>
</evidence>
<accession>A0A3B0THM2</accession>
<dbReference type="GO" id="GO:0009252">
    <property type="term" value="P:peptidoglycan biosynthetic process"/>
    <property type="evidence" value="ECO:0007669"/>
    <property type="project" value="UniProtKB-KW"/>
</dbReference>
<evidence type="ECO:0000256" key="2">
    <source>
        <dbReference type="ARBA" id="ARBA00010871"/>
    </source>
</evidence>
<dbReference type="NCBIfam" id="NF002378">
    <property type="entry name" value="PRK01372.1"/>
    <property type="match status" value="1"/>
</dbReference>
<dbReference type="Pfam" id="PF01820">
    <property type="entry name" value="Dala_Dala_lig_N"/>
    <property type="match status" value="1"/>
</dbReference>
<keyword evidence="4 11" id="KW-0436">Ligase</keyword>
<dbReference type="PROSITE" id="PS00844">
    <property type="entry name" value="DALA_DALA_LIGASE_2"/>
    <property type="match status" value="1"/>
</dbReference>
<dbReference type="SUPFAM" id="SSF52440">
    <property type="entry name" value="PreATP-grasp domain"/>
    <property type="match status" value="1"/>
</dbReference>